<name>A0AAV0ZJF2_VICFA</name>
<dbReference type="EMBL" id="OX451737">
    <property type="protein sequence ID" value="CAI8598304.1"/>
    <property type="molecule type" value="Genomic_DNA"/>
</dbReference>
<evidence type="ECO:0000256" key="1">
    <source>
        <dbReference type="SAM" id="MobiDB-lite"/>
    </source>
</evidence>
<dbReference type="AlphaFoldDB" id="A0AAV0ZJF2"/>
<reference evidence="2 3" key="1">
    <citation type="submission" date="2023-01" db="EMBL/GenBank/DDBJ databases">
        <authorList>
            <person name="Kreplak J."/>
        </authorList>
    </citation>
    <scope>NUCLEOTIDE SEQUENCE [LARGE SCALE GENOMIC DNA]</scope>
</reference>
<sequence length="212" mass="23894">MHLSPNTNLHHNHIFNHYHLSSLTSTSYLPLSSPFLLILSPQSSSLSLSSPFNLHVLQTPTHYSSAMTYTLHHYNHTPPLLTSILPVLPSLQSSNTNISLSAQVLSQSTTVEQQRGTKKTNEEITEDRSIRKDKRTKNANRKEIGAEEDKVSRTYLRLMLSPCSSPSPQVHFTLSFHLLLGMYTYSKMRESETPIKTWSGGPPPSFIFTFIS</sequence>
<organism evidence="2 3">
    <name type="scientific">Vicia faba</name>
    <name type="common">Broad bean</name>
    <name type="synonym">Faba vulgaris</name>
    <dbReference type="NCBI Taxonomy" id="3906"/>
    <lineage>
        <taxon>Eukaryota</taxon>
        <taxon>Viridiplantae</taxon>
        <taxon>Streptophyta</taxon>
        <taxon>Embryophyta</taxon>
        <taxon>Tracheophyta</taxon>
        <taxon>Spermatophyta</taxon>
        <taxon>Magnoliopsida</taxon>
        <taxon>eudicotyledons</taxon>
        <taxon>Gunneridae</taxon>
        <taxon>Pentapetalae</taxon>
        <taxon>rosids</taxon>
        <taxon>fabids</taxon>
        <taxon>Fabales</taxon>
        <taxon>Fabaceae</taxon>
        <taxon>Papilionoideae</taxon>
        <taxon>50 kb inversion clade</taxon>
        <taxon>NPAAA clade</taxon>
        <taxon>Hologalegina</taxon>
        <taxon>IRL clade</taxon>
        <taxon>Fabeae</taxon>
        <taxon>Vicia</taxon>
    </lineage>
</organism>
<dbReference type="Proteomes" id="UP001157006">
    <property type="component" value="Chromosome 2"/>
</dbReference>
<evidence type="ECO:0000313" key="2">
    <source>
        <dbReference type="EMBL" id="CAI8598304.1"/>
    </source>
</evidence>
<accession>A0AAV0ZJF2</accession>
<gene>
    <name evidence="2" type="ORF">VFH_II121000</name>
</gene>
<feature type="compositionally biased region" description="Basic and acidic residues" evidence="1">
    <location>
        <begin position="119"/>
        <end position="130"/>
    </location>
</feature>
<protein>
    <submittedName>
        <fullName evidence="2">Uncharacterized protein</fullName>
    </submittedName>
</protein>
<feature type="region of interest" description="Disordered" evidence="1">
    <location>
        <begin position="111"/>
        <end position="146"/>
    </location>
</feature>
<keyword evidence="3" id="KW-1185">Reference proteome</keyword>
<proteinExistence type="predicted"/>
<evidence type="ECO:0000313" key="3">
    <source>
        <dbReference type="Proteomes" id="UP001157006"/>
    </source>
</evidence>